<protein>
    <recommendedName>
        <fullName evidence="4">Restriction endonuclease type IV Mrr domain-containing protein</fullName>
    </recommendedName>
</protein>
<accession>A0ABN2L9M4</accession>
<dbReference type="RefSeq" id="WP_344088744.1">
    <property type="nucleotide sequence ID" value="NZ_BAAALS010000058.1"/>
</dbReference>
<dbReference type="Proteomes" id="UP001500655">
    <property type="component" value="Unassembled WGS sequence"/>
</dbReference>
<organism evidence="2 3">
    <name type="scientific">Luedemannella helvata</name>
    <dbReference type="NCBI Taxonomy" id="349315"/>
    <lineage>
        <taxon>Bacteria</taxon>
        <taxon>Bacillati</taxon>
        <taxon>Actinomycetota</taxon>
        <taxon>Actinomycetes</taxon>
        <taxon>Micromonosporales</taxon>
        <taxon>Micromonosporaceae</taxon>
        <taxon>Luedemannella</taxon>
    </lineage>
</organism>
<dbReference type="EMBL" id="BAAALS010000058">
    <property type="protein sequence ID" value="GAA1777963.1"/>
    <property type="molecule type" value="Genomic_DNA"/>
</dbReference>
<name>A0ABN2L9M4_9ACTN</name>
<gene>
    <name evidence="2" type="ORF">GCM10009681_56320</name>
</gene>
<comment type="caution">
    <text evidence="2">The sequence shown here is derived from an EMBL/GenBank/DDBJ whole genome shotgun (WGS) entry which is preliminary data.</text>
</comment>
<keyword evidence="3" id="KW-1185">Reference proteome</keyword>
<sequence>MSQAVRWPDIGPDVFEDLCSVLISRLHPEARRIDGAGGDGGRDVQIATANGPEIFEMKSFTGRVTPVRKRQIERSLSRAAKHLPSAWRLVVPIDPTPAEERWFDSLAGQYSFPCAWYGRTWLDEKLAAHQDIVRYYLNSASDEIVQILRELSKESGALSRGVPDALDRMKVLAARLNGLDPHYSFGLSVDKDGTAAVTIWPKYAGAEHDRPIKVDTLFQFPDDNKGRAAAKAFKETLDYGTPITLSPEYVKRVAFHLPGGLSESFEGGEIRIGQSESLTADEFSAQLRIIDENGRSRAQIPLRGRPRNSGRRGAEVELADATGTIAARMRFDIETRQVNFQFTFKLPDGMLPAAMLPALQFMELYRPPNSVVVLLNDQEVSAPVRIDAPRDSSLEATLKLVKALDEIQRITGIYFPMPDELSSEELKDIFIARRLLAGETVMGTWDTMTITSTVGALSSLQASIARGANQLMAEAEMTLHIAGQDIPLGSTRRVMPNAFVVEWPEITSDDPDDPIDIKFRPGPDNTVSMSLIGDNVRVSKQRSEPQRITSS</sequence>
<proteinExistence type="predicted"/>
<evidence type="ECO:0000313" key="3">
    <source>
        <dbReference type="Proteomes" id="UP001500655"/>
    </source>
</evidence>
<evidence type="ECO:0000313" key="2">
    <source>
        <dbReference type="EMBL" id="GAA1777963.1"/>
    </source>
</evidence>
<reference evidence="2 3" key="1">
    <citation type="journal article" date="2019" name="Int. J. Syst. Evol. Microbiol.">
        <title>The Global Catalogue of Microorganisms (GCM) 10K type strain sequencing project: providing services to taxonomists for standard genome sequencing and annotation.</title>
        <authorList>
            <consortium name="The Broad Institute Genomics Platform"/>
            <consortium name="The Broad Institute Genome Sequencing Center for Infectious Disease"/>
            <person name="Wu L."/>
            <person name="Ma J."/>
        </authorList>
    </citation>
    <scope>NUCLEOTIDE SEQUENCE [LARGE SCALE GENOMIC DNA]</scope>
    <source>
        <strain evidence="2 3">JCM 13249</strain>
    </source>
</reference>
<evidence type="ECO:0008006" key="4">
    <source>
        <dbReference type="Google" id="ProtNLM"/>
    </source>
</evidence>
<feature type="region of interest" description="Disordered" evidence="1">
    <location>
        <begin position="519"/>
        <end position="551"/>
    </location>
</feature>
<evidence type="ECO:0000256" key="1">
    <source>
        <dbReference type="SAM" id="MobiDB-lite"/>
    </source>
</evidence>